<dbReference type="CDD" id="cd04301">
    <property type="entry name" value="NAT_SF"/>
    <property type="match status" value="1"/>
</dbReference>
<dbReference type="Gene3D" id="3.40.630.30">
    <property type="match status" value="1"/>
</dbReference>
<evidence type="ECO:0000313" key="4">
    <source>
        <dbReference type="EMBL" id="AIL61850.1"/>
    </source>
</evidence>
<sequence>MLTTLRCARDDDADLLPAIERSAAQAFLACEGLQWIASEDVLGTAQHRAFIAAGHTWVVADEQDRPQGFLCGQACGEDWHIVELSVARALQGQGQGRRLIATVSAWAQAQGFTGLTLTTFASVPWNAPFYARLGFERLDAQSCSDFLQRQLAAEQAHGLTDRCAMRLKLQGVP</sequence>
<evidence type="ECO:0000256" key="1">
    <source>
        <dbReference type="ARBA" id="ARBA00022679"/>
    </source>
</evidence>
<protein>
    <submittedName>
        <fullName evidence="4">Acetyltransferase, GNAT family</fullName>
    </submittedName>
</protein>
<accession>A0A077FB37</accession>
<dbReference type="AlphaFoldDB" id="A0A077FB37"/>
<feature type="domain" description="N-acetyltransferase" evidence="3">
    <location>
        <begin position="3"/>
        <end position="154"/>
    </location>
</feature>
<organism evidence="4 5">
    <name type="scientific">Pseudomonas alkylphenolica</name>
    <dbReference type="NCBI Taxonomy" id="237609"/>
    <lineage>
        <taxon>Bacteria</taxon>
        <taxon>Pseudomonadati</taxon>
        <taxon>Pseudomonadota</taxon>
        <taxon>Gammaproteobacteria</taxon>
        <taxon>Pseudomonadales</taxon>
        <taxon>Pseudomonadaceae</taxon>
        <taxon>Pseudomonas</taxon>
    </lineage>
</organism>
<dbReference type="OrthoDB" id="572496at2"/>
<keyword evidence="2" id="KW-0012">Acyltransferase</keyword>
<dbReference type="eggNOG" id="COG0456">
    <property type="taxonomic scope" value="Bacteria"/>
</dbReference>
<dbReference type="PROSITE" id="PS51186">
    <property type="entry name" value="GNAT"/>
    <property type="match status" value="1"/>
</dbReference>
<dbReference type="EMBL" id="CP009048">
    <property type="protein sequence ID" value="AIL61850.1"/>
    <property type="molecule type" value="Genomic_DNA"/>
</dbReference>
<dbReference type="RefSeq" id="WP_038611128.1">
    <property type="nucleotide sequence ID" value="NZ_CP009048.1"/>
</dbReference>
<reference evidence="4 5" key="1">
    <citation type="submission" date="2014-07" db="EMBL/GenBank/DDBJ databases">
        <authorList>
            <person name="Lee K."/>
            <person name="Lim J.Y."/>
            <person name="Hwang I."/>
        </authorList>
    </citation>
    <scope>NUCLEOTIDE SEQUENCE [LARGE SCALE GENOMIC DNA]</scope>
    <source>
        <strain evidence="4 5">KL28</strain>
    </source>
</reference>
<evidence type="ECO:0000313" key="5">
    <source>
        <dbReference type="Proteomes" id="UP000028931"/>
    </source>
</evidence>
<dbReference type="PANTHER" id="PTHR43800:SF1">
    <property type="entry name" value="PEPTIDYL-LYSINE N-ACETYLTRANSFERASE YJAB"/>
    <property type="match status" value="1"/>
</dbReference>
<dbReference type="GO" id="GO:0016747">
    <property type="term" value="F:acyltransferase activity, transferring groups other than amino-acyl groups"/>
    <property type="evidence" value="ECO:0007669"/>
    <property type="project" value="InterPro"/>
</dbReference>
<dbReference type="KEGG" id="palk:PSAKL28_26560"/>
<name>A0A077FB37_9PSED</name>
<dbReference type="HOGENOM" id="CLU_096760_0_0_6"/>
<dbReference type="PANTHER" id="PTHR43800">
    <property type="entry name" value="PEPTIDYL-LYSINE N-ACETYLTRANSFERASE YJAB"/>
    <property type="match status" value="1"/>
</dbReference>
<dbReference type="SUPFAM" id="SSF55729">
    <property type="entry name" value="Acyl-CoA N-acyltransferases (Nat)"/>
    <property type="match status" value="1"/>
</dbReference>
<keyword evidence="1 4" id="KW-0808">Transferase</keyword>
<dbReference type="Proteomes" id="UP000028931">
    <property type="component" value="Chromosome"/>
</dbReference>
<gene>
    <name evidence="4" type="ORF">PSAKL28_26560</name>
</gene>
<dbReference type="InterPro" id="IPR000182">
    <property type="entry name" value="GNAT_dom"/>
</dbReference>
<evidence type="ECO:0000256" key="2">
    <source>
        <dbReference type="ARBA" id="ARBA00023315"/>
    </source>
</evidence>
<dbReference type="Pfam" id="PF00583">
    <property type="entry name" value="Acetyltransf_1"/>
    <property type="match status" value="1"/>
</dbReference>
<proteinExistence type="predicted"/>
<evidence type="ECO:0000259" key="3">
    <source>
        <dbReference type="PROSITE" id="PS51186"/>
    </source>
</evidence>
<dbReference type="InterPro" id="IPR016181">
    <property type="entry name" value="Acyl_CoA_acyltransferase"/>
</dbReference>